<dbReference type="NCBIfam" id="NF005749">
    <property type="entry name" value="PRK07573.1"/>
    <property type="match status" value="1"/>
</dbReference>
<dbReference type="PRINTS" id="PR00368">
    <property type="entry name" value="FADPNR"/>
</dbReference>
<evidence type="ECO:0000256" key="2">
    <source>
        <dbReference type="ARBA" id="ARBA00023002"/>
    </source>
</evidence>
<keyword evidence="2" id="KW-0560">Oxidoreductase</keyword>
<dbReference type="Pfam" id="PF00890">
    <property type="entry name" value="FAD_binding_2"/>
    <property type="match status" value="1"/>
</dbReference>
<feature type="region of interest" description="Disordered" evidence="3">
    <location>
        <begin position="1"/>
        <end position="20"/>
    </location>
</feature>
<proteinExistence type="predicted"/>
<dbReference type="RefSeq" id="WP_315881558.1">
    <property type="nucleotide sequence ID" value="NZ_JAWCTQ010000070.1"/>
</dbReference>
<dbReference type="InterPro" id="IPR011280">
    <property type="entry name" value="Succ_DH/Fum_Rdt_flav_su"/>
</dbReference>
<dbReference type="InterPro" id="IPR015939">
    <property type="entry name" value="Fum_Rdtase/Succ_DH_flav-like_C"/>
</dbReference>
<name>A0ABU3QUR2_9ACTN</name>
<dbReference type="PANTHER" id="PTHR11632">
    <property type="entry name" value="SUCCINATE DEHYDROGENASE 2 FLAVOPROTEIN SUBUNIT"/>
    <property type="match status" value="1"/>
</dbReference>
<dbReference type="Gene3D" id="1.20.58.100">
    <property type="entry name" value="Fumarate reductase/succinate dehydrogenase flavoprotein-like, C-terminal domain"/>
    <property type="match status" value="1"/>
</dbReference>
<dbReference type="SUPFAM" id="SSF46977">
    <property type="entry name" value="Succinate dehydrogenase/fumarate reductase flavoprotein C-terminal domain"/>
    <property type="match status" value="1"/>
</dbReference>
<dbReference type="InterPro" id="IPR030664">
    <property type="entry name" value="SdhA/FrdA/AprA"/>
</dbReference>
<dbReference type="Proteomes" id="UP001250181">
    <property type="component" value="Unassembled WGS sequence"/>
</dbReference>
<dbReference type="Gene3D" id="3.90.700.10">
    <property type="entry name" value="Succinate dehydrogenase/fumarate reductase flavoprotein, catalytic domain"/>
    <property type="match status" value="1"/>
</dbReference>
<evidence type="ECO:0000313" key="6">
    <source>
        <dbReference type="EMBL" id="MDT9686528.1"/>
    </source>
</evidence>
<accession>A0ABU3QUR2</accession>
<evidence type="ECO:0000259" key="4">
    <source>
        <dbReference type="Pfam" id="PF00890"/>
    </source>
</evidence>
<dbReference type="InterPro" id="IPR037099">
    <property type="entry name" value="Fum_R/Succ_DH_flav-like_C_sf"/>
</dbReference>
<comment type="caution">
    <text evidence="6">The sequence shown here is derived from an EMBL/GenBank/DDBJ whole genome shotgun (WGS) entry which is preliminary data.</text>
</comment>
<dbReference type="InterPro" id="IPR036188">
    <property type="entry name" value="FAD/NAD-bd_sf"/>
</dbReference>
<keyword evidence="1" id="KW-0285">Flavoprotein</keyword>
<feature type="region of interest" description="Disordered" evidence="3">
    <location>
        <begin position="355"/>
        <end position="378"/>
    </location>
</feature>
<dbReference type="InterPro" id="IPR027477">
    <property type="entry name" value="Succ_DH/fumarate_Rdtase_cat_sf"/>
</dbReference>
<sequence length="668" mass="73815">MNPYTSYATGEPIADTKAPKGPIAERWDTRRFEAKLVNPANRRKHTVIVVGTGLAGGSAGATLAEQGYHVVQFCYQDSPRRAHSIAAQGGINAAKNYRNDGDSVHRLFYDTVKGGDFRARESNVHRLAQISVQIIDQCVAQGVPFAREYGGLLDTRSFGGVQVSRTFYARGQTGQQLLLGAYQALSRQIAAGNVEMHPRTEMLDLVVVDGRARGIVARNLVTGEITTHVADAVVLASGGYGNVFYLSTNAMNSNATAIWRAHRRGAYFANPCFTQIHPTCIPRTGDHQSKLTLMSESLRNDGRIWVPRAPGDTRPPNEIPEEERDYYLERIYPSFGNLVPRDIASRAAKNVCDEGRGVGPGGQNRRGGAAGSPVEGGGGRREGVYLDFADAIRRMGRKKVEEKYGNLFDMYERITAENPYEVPMRIYPAVHYTMGGLWVDYDLQTTVPGLFAIGEANFSDHGANRLGASALMQGLADGYFVLPSTINDYLARVPALEPVTGDHPAVAGAVAETEDRLRRLLAVDGDRTPDSFHRELGELMWDRCGMARSDRGLREALDRIPEIREEFWRRVRVPGTGEELNQSLEKANRVVDYLELAELMCLDALHRTESCGGHFREESQTPDGEAARKDEEFSYAAAWEFTGTGRAPVLHKEDLVFEYVHPTQRSYA</sequence>
<feature type="domain" description="Fumarate reductase/succinate dehydrogenase flavoprotein-like C-terminal" evidence="5">
    <location>
        <begin position="533"/>
        <end position="667"/>
    </location>
</feature>
<dbReference type="SUPFAM" id="SSF56425">
    <property type="entry name" value="Succinate dehydrogenase/fumarate reductase flavoprotein, catalytic domain"/>
    <property type="match status" value="1"/>
</dbReference>
<dbReference type="Gene3D" id="3.50.50.60">
    <property type="entry name" value="FAD/NAD(P)-binding domain"/>
    <property type="match status" value="1"/>
</dbReference>
<evidence type="ECO:0000256" key="3">
    <source>
        <dbReference type="SAM" id="MobiDB-lite"/>
    </source>
</evidence>
<gene>
    <name evidence="6" type="ORF">RND61_31355</name>
</gene>
<feature type="compositionally biased region" description="Gly residues" evidence="3">
    <location>
        <begin position="357"/>
        <end position="377"/>
    </location>
</feature>
<dbReference type="PANTHER" id="PTHR11632:SF53">
    <property type="entry name" value="SUCCINATE DEHYDROGENASE FLAVOPROTEIN SUBUNIT"/>
    <property type="match status" value="1"/>
</dbReference>
<protein>
    <submittedName>
        <fullName evidence="6">Fumarate reductase/succinate dehydrogenase flavoprotein subunit</fullName>
    </submittedName>
</protein>
<dbReference type="Pfam" id="PF02910">
    <property type="entry name" value="Succ_DH_flav_C"/>
    <property type="match status" value="1"/>
</dbReference>
<dbReference type="SUPFAM" id="SSF51905">
    <property type="entry name" value="FAD/NAD(P)-binding domain"/>
    <property type="match status" value="1"/>
</dbReference>
<dbReference type="EMBL" id="JAWCTQ010000070">
    <property type="protein sequence ID" value="MDT9686528.1"/>
    <property type="molecule type" value="Genomic_DNA"/>
</dbReference>
<keyword evidence="7" id="KW-1185">Reference proteome</keyword>
<evidence type="ECO:0000256" key="1">
    <source>
        <dbReference type="ARBA" id="ARBA00022630"/>
    </source>
</evidence>
<dbReference type="InterPro" id="IPR003953">
    <property type="entry name" value="FAD-dep_OxRdtase_2_FAD-bd"/>
</dbReference>
<organism evidence="6 7">
    <name type="scientific">Streptomyces tamarix</name>
    <dbReference type="NCBI Taxonomy" id="3078565"/>
    <lineage>
        <taxon>Bacteria</taxon>
        <taxon>Bacillati</taxon>
        <taxon>Actinomycetota</taxon>
        <taxon>Actinomycetes</taxon>
        <taxon>Kitasatosporales</taxon>
        <taxon>Streptomycetaceae</taxon>
        <taxon>Streptomyces</taxon>
    </lineage>
</organism>
<evidence type="ECO:0000313" key="7">
    <source>
        <dbReference type="Proteomes" id="UP001250181"/>
    </source>
</evidence>
<reference evidence="6 7" key="1">
    <citation type="submission" date="2023-09" db="EMBL/GenBank/DDBJ databases">
        <title>Streptomyces sp. nov.: A antagonism against Alternaria gaisen Producing Streptochlin, Isolated from Tamarix root soil.</title>
        <authorList>
            <person name="Chen Y."/>
        </authorList>
    </citation>
    <scope>NUCLEOTIDE SEQUENCE [LARGE SCALE GENOMIC DNA]</scope>
    <source>
        <strain evidence="6 7">TRM76323</strain>
    </source>
</reference>
<evidence type="ECO:0000259" key="5">
    <source>
        <dbReference type="Pfam" id="PF02910"/>
    </source>
</evidence>
<dbReference type="NCBIfam" id="TIGR01811">
    <property type="entry name" value="sdhA_Bsu"/>
    <property type="match status" value="1"/>
</dbReference>
<feature type="domain" description="FAD-dependent oxidoreductase 2 FAD-binding" evidence="4">
    <location>
        <begin position="47"/>
        <end position="471"/>
    </location>
</feature>